<evidence type="ECO:0000313" key="5">
    <source>
        <dbReference type="Proteomes" id="UP000494115"/>
    </source>
</evidence>
<dbReference type="GO" id="GO:0015562">
    <property type="term" value="F:efflux transmembrane transporter activity"/>
    <property type="evidence" value="ECO:0007669"/>
    <property type="project" value="InterPro"/>
</dbReference>
<comment type="similarity">
    <text evidence="1 2">Belongs to the outer membrane factor (OMF) (TC 1.B.17) family.</text>
</comment>
<feature type="compositionally biased region" description="Basic and acidic residues" evidence="3">
    <location>
        <begin position="494"/>
        <end position="503"/>
    </location>
</feature>
<dbReference type="PANTHER" id="PTHR30203:SF32">
    <property type="entry name" value="CATION EFFLUX SYSTEM PROTEIN CUSC"/>
    <property type="match status" value="1"/>
</dbReference>
<dbReference type="InterPro" id="IPR003423">
    <property type="entry name" value="OMP_efflux"/>
</dbReference>
<dbReference type="Pfam" id="PF02321">
    <property type="entry name" value="OEP"/>
    <property type="match status" value="2"/>
</dbReference>
<dbReference type="SUPFAM" id="SSF56954">
    <property type="entry name" value="Outer membrane efflux proteins (OEP)"/>
    <property type="match status" value="1"/>
</dbReference>
<sequence>MNNLNTRLKRAGFKSGFKPGLKPAHALKASSLASLVLFAACTMIPKYEQPAAPVQAAYPTAGNAEEAMGRTGGMAAADIGWRNFFSDPRLQQLIELALQNNRDLRVAALQVDSLRGQYQIQRAALFPAFNATASGSRSKVPRNLSFFGQQITSEYSVGFTQAQWEIDFWGRVRSLSEAALQTYFSTAQARKATEILLVSQVADQYLTTLAFDEELKVTEQTLITATESYRITKLQFDVGTGAELALRQAEGVVEQARANYQSQIRLRAQSLNALQLLVGEPIPDDLPPALALADQNLLADIPAGLPSDLLTRRPDVMEAEATLKSANANIGAARAAFFPKVTLTSSAGTLSPTLGGLFKPGQSGWSFAPEITLPIFDGGANIAGLQVVNAQKKIAIAQYEKAIQLAFREVADGLAARGTYNEQIAAEERFTATTQRQLDLSNLRYKSGVDSYLNVLTAQTSLYSAQLSLIAAQLARQANLVDLYEALGGGWIEHTGDEPRPAEAEYGTAPAAPASAASAASAG</sequence>
<keyword evidence="5" id="KW-1185">Reference proteome</keyword>
<dbReference type="Gene3D" id="1.20.1600.10">
    <property type="entry name" value="Outer membrane efflux proteins (OEP)"/>
    <property type="match status" value="1"/>
</dbReference>
<reference evidence="4 5" key="1">
    <citation type="submission" date="2020-04" db="EMBL/GenBank/DDBJ databases">
        <authorList>
            <person name="De Canck E."/>
        </authorList>
    </citation>
    <scope>NUCLEOTIDE SEQUENCE [LARGE SCALE GENOMIC DNA]</scope>
    <source>
        <strain evidence="4 5">LMG 28138</strain>
    </source>
</reference>
<dbReference type="PANTHER" id="PTHR30203">
    <property type="entry name" value="OUTER MEMBRANE CATION EFFLUX PROTEIN"/>
    <property type="match status" value="1"/>
</dbReference>
<keyword evidence="2" id="KW-0449">Lipoprotein</keyword>
<evidence type="ECO:0000313" key="4">
    <source>
        <dbReference type="EMBL" id="CAB3780445.1"/>
    </source>
</evidence>
<evidence type="ECO:0000256" key="2">
    <source>
        <dbReference type="RuleBase" id="RU362097"/>
    </source>
</evidence>
<accession>A0A6S7AZF1</accession>
<dbReference type="EMBL" id="CADIKM010000003">
    <property type="protein sequence ID" value="CAB3780445.1"/>
    <property type="molecule type" value="Genomic_DNA"/>
</dbReference>
<name>A0A6S7AZF1_9BURK</name>
<proteinExistence type="inferred from homology"/>
<dbReference type="NCBIfam" id="TIGR01845">
    <property type="entry name" value="outer_NodT"/>
    <property type="match status" value="1"/>
</dbReference>
<dbReference type="AlphaFoldDB" id="A0A6S7AZF1"/>
<dbReference type="GO" id="GO:0005886">
    <property type="term" value="C:plasma membrane"/>
    <property type="evidence" value="ECO:0007669"/>
    <property type="project" value="UniProtKB-SubCell"/>
</dbReference>
<gene>
    <name evidence="4" type="primary">oprM_4</name>
    <name evidence="4" type="ORF">LMG28138_01041</name>
</gene>
<dbReference type="RefSeq" id="WP_175103561.1">
    <property type="nucleotide sequence ID" value="NZ_CADIKM010000003.1"/>
</dbReference>
<feature type="region of interest" description="Disordered" evidence="3">
    <location>
        <begin position="494"/>
        <end position="523"/>
    </location>
</feature>
<dbReference type="Proteomes" id="UP000494115">
    <property type="component" value="Unassembled WGS sequence"/>
</dbReference>
<evidence type="ECO:0000256" key="1">
    <source>
        <dbReference type="ARBA" id="ARBA00007613"/>
    </source>
</evidence>
<keyword evidence="2" id="KW-0564">Palmitate</keyword>
<keyword evidence="2" id="KW-1134">Transmembrane beta strand</keyword>
<dbReference type="InterPro" id="IPR010131">
    <property type="entry name" value="MdtP/NodT-like"/>
</dbReference>
<feature type="compositionally biased region" description="Low complexity" evidence="3">
    <location>
        <begin position="509"/>
        <end position="523"/>
    </location>
</feature>
<organism evidence="4 5">
    <name type="scientific">Pararobbsia alpina</name>
    <dbReference type="NCBI Taxonomy" id="621374"/>
    <lineage>
        <taxon>Bacteria</taxon>
        <taxon>Pseudomonadati</taxon>
        <taxon>Pseudomonadota</taxon>
        <taxon>Betaproteobacteria</taxon>
        <taxon>Burkholderiales</taxon>
        <taxon>Burkholderiaceae</taxon>
        <taxon>Pararobbsia</taxon>
    </lineage>
</organism>
<evidence type="ECO:0000256" key="3">
    <source>
        <dbReference type="SAM" id="MobiDB-lite"/>
    </source>
</evidence>
<keyword evidence="2" id="KW-0472">Membrane</keyword>
<comment type="subcellular location">
    <subcellularLocation>
        <location evidence="2">Cell membrane</location>
        <topology evidence="2">Lipid-anchor</topology>
    </subcellularLocation>
</comment>
<dbReference type="Gene3D" id="2.20.200.10">
    <property type="entry name" value="Outer membrane efflux proteins (OEP)"/>
    <property type="match status" value="1"/>
</dbReference>
<protein>
    <submittedName>
        <fullName evidence="4">Outer membrane protein OprM</fullName>
    </submittedName>
</protein>
<keyword evidence="2" id="KW-0812">Transmembrane</keyword>